<comment type="subcellular location">
    <subcellularLocation>
        <location evidence="2">Cytoplasm</location>
    </subcellularLocation>
    <subcellularLocation>
        <location evidence="1">Nucleus</location>
    </subcellularLocation>
</comment>
<keyword evidence="6" id="KW-0832">Ubl conjugation</keyword>
<dbReference type="Pfam" id="PF10497">
    <property type="entry name" value="zf-4CXXC_R1"/>
    <property type="match status" value="1"/>
</dbReference>
<feature type="region of interest" description="Disordered" evidence="10">
    <location>
        <begin position="1"/>
        <end position="35"/>
    </location>
</feature>
<protein>
    <recommendedName>
        <fullName evidence="11">Zinc-finger domain-containing protein</fullName>
    </recommendedName>
</protein>
<dbReference type="EMBL" id="JADFTS010000006">
    <property type="protein sequence ID" value="KAF9600573.1"/>
    <property type="molecule type" value="Genomic_DNA"/>
</dbReference>
<dbReference type="GO" id="GO:0006355">
    <property type="term" value="P:regulation of DNA-templated transcription"/>
    <property type="evidence" value="ECO:0007669"/>
    <property type="project" value="InterPro"/>
</dbReference>
<evidence type="ECO:0000256" key="9">
    <source>
        <dbReference type="ARBA" id="ARBA00023242"/>
    </source>
</evidence>
<accession>A0A835HM63</accession>
<evidence type="ECO:0000256" key="1">
    <source>
        <dbReference type="ARBA" id="ARBA00004123"/>
    </source>
</evidence>
<comment type="caution">
    <text evidence="12">The sequence shown here is derived from an EMBL/GenBank/DDBJ whole genome shotgun (WGS) entry which is preliminary data.</text>
</comment>
<evidence type="ECO:0000256" key="8">
    <source>
        <dbReference type="ARBA" id="ARBA00023163"/>
    </source>
</evidence>
<dbReference type="AlphaFoldDB" id="A0A835HM63"/>
<evidence type="ECO:0000256" key="2">
    <source>
        <dbReference type="ARBA" id="ARBA00004496"/>
    </source>
</evidence>
<dbReference type="OrthoDB" id="298344at2759"/>
<evidence type="ECO:0000313" key="13">
    <source>
        <dbReference type="Proteomes" id="UP000631114"/>
    </source>
</evidence>
<keyword evidence="7" id="KW-0805">Transcription regulation</keyword>
<keyword evidence="5" id="KW-0597">Phosphoprotein</keyword>
<name>A0A835HM63_9MAGN</name>
<feature type="domain" description="Zinc-finger" evidence="11">
    <location>
        <begin position="112"/>
        <end position="203"/>
    </location>
</feature>
<dbReference type="PANTHER" id="PTHR31169:SF33">
    <property type="entry name" value="CELL DIVISION CYCLE-ASSOCIATED 7-LIKE PROTEIN"/>
    <property type="match status" value="1"/>
</dbReference>
<dbReference type="GO" id="GO:0005737">
    <property type="term" value="C:cytoplasm"/>
    <property type="evidence" value="ECO:0007669"/>
    <property type="project" value="UniProtKB-SubCell"/>
</dbReference>
<keyword evidence="13" id="KW-1185">Reference proteome</keyword>
<sequence length="507" mass="57813">MTLRKKIEETPQNTKQTNNNQEEQTPSTKTSGYEQCREKRIKENMERMQKLGIFALSLKLNSQLLSPAVKRTPRKLSSPSSLPTRRSPRLHKVSPARYSGKDIQYGKDGLCRETCHQCRQKTLRRHTHCSKCYSARGQFCGSCLRKRYGEHLLEVKQNPNWICPVCRGICNCSLCRKAKGWPATGHLYSEISKLGFSSVAHYLIQRTERRSDDIATDAPVLVKRSLPFADTEEVADRKDSLSSDDWQHEIPNHGFIDKRGSKLKDEEDNLHNVSNVEEDEKKLEKEQTINEHVISEARVGDFKGQKKKSRRELGVGHTSSETEANLDTLSVRLRKRRKTSDEHIQSMCTETKPGVVGSDNPFYGKSSTTFADNEEVGEQKGTFISDIRVYGRRKHPFVNKKRDLSEAEKKELMNLNSVLGFTKVDDNELKGEKEELMNVDDVKNVKDNDPKGEAEEAMSVQCVTDRNVKCKEKSVLVTERNPDSLLGRVIFSISSIAGRLKQRRNRS</sequence>
<organism evidence="12 13">
    <name type="scientific">Coptis chinensis</name>
    <dbReference type="NCBI Taxonomy" id="261450"/>
    <lineage>
        <taxon>Eukaryota</taxon>
        <taxon>Viridiplantae</taxon>
        <taxon>Streptophyta</taxon>
        <taxon>Embryophyta</taxon>
        <taxon>Tracheophyta</taxon>
        <taxon>Spermatophyta</taxon>
        <taxon>Magnoliopsida</taxon>
        <taxon>Ranunculales</taxon>
        <taxon>Ranunculaceae</taxon>
        <taxon>Coptidoideae</taxon>
        <taxon>Coptis</taxon>
    </lineage>
</organism>
<dbReference type="InterPro" id="IPR040221">
    <property type="entry name" value="CDCA7/CDA7L"/>
</dbReference>
<dbReference type="GO" id="GO:0005634">
    <property type="term" value="C:nucleus"/>
    <property type="evidence" value="ECO:0007669"/>
    <property type="project" value="UniProtKB-SubCell"/>
</dbReference>
<evidence type="ECO:0000256" key="10">
    <source>
        <dbReference type="SAM" id="MobiDB-lite"/>
    </source>
</evidence>
<evidence type="ECO:0000256" key="7">
    <source>
        <dbReference type="ARBA" id="ARBA00023015"/>
    </source>
</evidence>
<reference evidence="12 13" key="1">
    <citation type="submission" date="2020-10" db="EMBL/GenBank/DDBJ databases">
        <title>The Coptis chinensis genome and diversification of protoberbering-type alkaloids.</title>
        <authorList>
            <person name="Wang B."/>
            <person name="Shu S."/>
            <person name="Song C."/>
            <person name="Liu Y."/>
        </authorList>
    </citation>
    <scope>NUCLEOTIDE SEQUENCE [LARGE SCALE GENOMIC DNA]</scope>
    <source>
        <strain evidence="12">HL-2020</strain>
        <tissue evidence="12">Leaf</tissue>
    </source>
</reference>
<evidence type="ECO:0000256" key="6">
    <source>
        <dbReference type="ARBA" id="ARBA00022843"/>
    </source>
</evidence>
<dbReference type="Proteomes" id="UP000631114">
    <property type="component" value="Unassembled WGS sequence"/>
</dbReference>
<evidence type="ECO:0000256" key="5">
    <source>
        <dbReference type="ARBA" id="ARBA00022553"/>
    </source>
</evidence>
<evidence type="ECO:0000256" key="3">
    <source>
        <dbReference type="ARBA" id="ARBA00022490"/>
    </source>
</evidence>
<evidence type="ECO:0000256" key="4">
    <source>
        <dbReference type="ARBA" id="ARBA00022499"/>
    </source>
</evidence>
<dbReference type="InterPro" id="IPR018866">
    <property type="entry name" value="Znf-4CXXC_R1"/>
</dbReference>
<dbReference type="PANTHER" id="PTHR31169">
    <property type="entry name" value="OS05G0300700 PROTEIN"/>
    <property type="match status" value="1"/>
</dbReference>
<feature type="compositionally biased region" description="Low complexity" evidence="10">
    <location>
        <begin position="10"/>
        <end position="26"/>
    </location>
</feature>
<feature type="compositionally biased region" description="Low complexity" evidence="10">
    <location>
        <begin position="75"/>
        <end position="85"/>
    </location>
</feature>
<feature type="region of interest" description="Disordered" evidence="10">
    <location>
        <begin position="69"/>
        <end position="96"/>
    </location>
</feature>
<keyword evidence="4" id="KW-1017">Isopeptide bond</keyword>
<keyword evidence="9" id="KW-0539">Nucleus</keyword>
<evidence type="ECO:0000313" key="12">
    <source>
        <dbReference type="EMBL" id="KAF9600573.1"/>
    </source>
</evidence>
<keyword evidence="3" id="KW-0963">Cytoplasm</keyword>
<proteinExistence type="predicted"/>
<gene>
    <name evidence="12" type="ORF">IFM89_010059</name>
</gene>
<evidence type="ECO:0000259" key="11">
    <source>
        <dbReference type="Pfam" id="PF10497"/>
    </source>
</evidence>
<dbReference type="CDD" id="cd00065">
    <property type="entry name" value="FYVE_like_SF"/>
    <property type="match status" value="1"/>
</dbReference>
<keyword evidence="8" id="KW-0804">Transcription</keyword>